<evidence type="ECO:0000313" key="3">
    <source>
        <dbReference type="Proteomes" id="UP000249794"/>
    </source>
</evidence>
<dbReference type="AlphaFoldDB" id="A0A2W4WL05"/>
<feature type="transmembrane region" description="Helical" evidence="1">
    <location>
        <begin position="101"/>
        <end position="122"/>
    </location>
</feature>
<dbReference type="InterPro" id="IPR048028">
    <property type="entry name" value="Psb34-like"/>
</dbReference>
<evidence type="ECO:0000313" key="2">
    <source>
        <dbReference type="EMBL" id="PZO45586.1"/>
    </source>
</evidence>
<dbReference type="NCBIfam" id="NF033486">
    <property type="entry name" value="harvest_ssl1498"/>
    <property type="match status" value="1"/>
</dbReference>
<reference evidence="3" key="1">
    <citation type="submission" date="2018-04" db="EMBL/GenBank/DDBJ databases">
        <authorList>
            <person name="Cornet L."/>
        </authorList>
    </citation>
    <scope>NUCLEOTIDE SEQUENCE [LARGE SCALE GENOMIC DNA]</scope>
</reference>
<accession>A0A2W4WL05</accession>
<name>A0A2W4WL05_9CYAN</name>
<keyword evidence="1" id="KW-1133">Transmembrane helix</keyword>
<dbReference type="Pfam" id="PF26394">
    <property type="entry name" value="Psb34"/>
    <property type="match status" value="1"/>
</dbReference>
<evidence type="ECO:0000256" key="1">
    <source>
        <dbReference type="SAM" id="Phobius"/>
    </source>
</evidence>
<keyword evidence="1" id="KW-0472">Membrane</keyword>
<proteinExistence type="predicted"/>
<reference evidence="2 3" key="2">
    <citation type="submission" date="2018-06" db="EMBL/GenBank/DDBJ databases">
        <title>Metagenomic assembly of (sub)arctic Cyanobacteria and their associated microbiome from non-axenic cultures.</title>
        <authorList>
            <person name="Baurain D."/>
        </authorList>
    </citation>
    <scope>NUCLEOTIDE SEQUENCE [LARGE SCALE GENOMIC DNA]</scope>
    <source>
        <strain evidence="2">ULC027bin1</strain>
    </source>
</reference>
<dbReference type="EMBL" id="QBMP01000352">
    <property type="protein sequence ID" value="PZO45586.1"/>
    <property type="molecule type" value="Genomic_DNA"/>
</dbReference>
<keyword evidence="1" id="KW-0812">Transmembrane</keyword>
<gene>
    <name evidence="2" type="ORF">DCF15_21430</name>
</gene>
<comment type="caution">
    <text evidence="2">The sequence shown here is derived from an EMBL/GenBank/DDBJ whole genome shotgun (WGS) entry which is preliminary data.</text>
</comment>
<protein>
    <submittedName>
        <fullName evidence="2">Ssl1498 family light-harvesting-like protein</fullName>
    </submittedName>
</protein>
<sequence>MLRKFTEVLMSYAASITSDFSLIAQELIANQQQHKASGFSDGSELIPAEVRSQLQREGGSVFSRPAINGATVDREGLTNNYAVEPDMYFSSFPTSNQVRRYAYQGIAAATLVVGLILTSAIVS</sequence>
<organism evidence="2 3">
    <name type="scientific">Phormidesmis priestleyi</name>
    <dbReference type="NCBI Taxonomy" id="268141"/>
    <lineage>
        <taxon>Bacteria</taxon>
        <taxon>Bacillati</taxon>
        <taxon>Cyanobacteriota</taxon>
        <taxon>Cyanophyceae</taxon>
        <taxon>Leptolyngbyales</taxon>
        <taxon>Leptolyngbyaceae</taxon>
        <taxon>Phormidesmis</taxon>
    </lineage>
</organism>
<dbReference type="Proteomes" id="UP000249794">
    <property type="component" value="Unassembled WGS sequence"/>
</dbReference>